<dbReference type="RefSeq" id="WP_153571968.1">
    <property type="nucleotide sequence ID" value="NZ_CP045725.1"/>
</dbReference>
<proteinExistence type="predicted"/>
<accession>A0A5Q2FCG3</accession>
<dbReference type="EMBL" id="CP045725">
    <property type="protein sequence ID" value="QGF23437.1"/>
    <property type="molecule type" value="Genomic_DNA"/>
</dbReference>
<dbReference type="Gene3D" id="3.30.1490.150">
    <property type="entry name" value="Hypothetical protein ph0010, domain 2"/>
    <property type="match status" value="1"/>
</dbReference>
<dbReference type="Proteomes" id="UP000386847">
    <property type="component" value="Chromosome"/>
</dbReference>
<dbReference type="PROSITE" id="PS51112">
    <property type="entry name" value="AMMECR1"/>
    <property type="match status" value="1"/>
</dbReference>
<sequence length="204" mass="22733">MSGALPDDAGRVLLPLAREAIAEHLRLQVGVEDGFEAPYGAPEAPNWEVDEHPAWLDAPGATFVTLTIDGELRGCIGTLEAFRSLEEDVRRNAVNAAFRDPRFAPLGPEEFDLVRVEVSVLSAPVPLDDVRSEAEAIARLRPGVDGVILRSGSHRATFLPQVWDHIPAPKDFLAHLRRKAGLRPDHWDEHTRIERYTVRAWEEE</sequence>
<dbReference type="InterPro" id="IPR027623">
    <property type="entry name" value="AmmeMemoSam_A"/>
</dbReference>
<dbReference type="AlphaFoldDB" id="A0A5Q2FCG3"/>
<dbReference type="InterPro" id="IPR023473">
    <property type="entry name" value="AMMECR1"/>
</dbReference>
<dbReference type="InterPro" id="IPR002733">
    <property type="entry name" value="AMMECR1_domain"/>
</dbReference>
<gene>
    <name evidence="2" type="primary">amrA</name>
    <name evidence="2" type="ORF">Rai3103_06890</name>
</gene>
<dbReference type="NCBIfam" id="TIGR04335">
    <property type="entry name" value="AmmeMemoSam_A"/>
    <property type="match status" value="1"/>
</dbReference>
<dbReference type="Gene3D" id="3.30.700.20">
    <property type="entry name" value="Hypothetical protein ph0010, domain 1"/>
    <property type="match status" value="1"/>
</dbReference>
<dbReference type="Pfam" id="PF01871">
    <property type="entry name" value="AMMECR1"/>
    <property type="match status" value="1"/>
</dbReference>
<evidence type="ECO:0000313" key="3">
    <source>
        <dbReference type="Proteomes" id="UP000386847"/>
    </source>
</evidence>
<dbReference type="InterPro" id="IPR036071">
    <property type="entry name" value="AMMECR1_dom_sf"/>
</dbReference>
<dbReference type="NCBIfam" id="TIGR00296">
    <property type="entry name" value="TIGR00296 family protein"/>
    <property type="match status" value="1"/>
</dbReference>
<evidence type="ECO:0000259" key="1">
    <source>
        <dbReference type="PROSITE" id="PS51112"/>
    </source>
</evidence>
<dbReference type="PANTHER" id="PTHR13016">
    <property type="entry name" value="AMMECR1 HOMOLOG"/>
    <property type="match status" value="1"/>
</dbReference>
<organism evidence="2 3">
    <name type="scientific">Raineyella fluvialis</name>
    <dbReference type="NCBI Taxonomy" id="2662261"/>
    <lineage>
        <taxon>Bacteria</taxon>
        <taxon>Bacillati</taxon>
        <taxon>Actinomycetota</taxon>
        <taxon>Actinomycetes</taxon>
        <taxon>Propionibacteriales</taxon>
        <taxon>Propionibacteriaceae</taxon>
        <taxon>Raineyella</taxon>
    </lineage>
</organism>
<reference evidence="2 3" key="1">
    <citation type="submission" date="2019-10" db="EMBL/GenBank/DDBJ databases">
        <title>Genomic analysis of Raineyella sp. CBA3103.</title>
        <authorList>
            <person name="Roh S.W."/>
        </authorList>
    </citation>
    <scope>NUCLEOTIDE SEQUENCE [LARGE SCALE GENOMIC DNA]</scope>
    <source>
        <strain evidence="2 3">CBA3103</strain>
    </source>
</reference>
<dbReference type="SUPFAM" id="SSF143447">
    <property type="entry name" value="AMMECR1-like"/>
    <property type="match status" value="1"/>
</dbReference>
<dbReference type="InterPro" id="IPR027485">
    <property type="entry name" value="AMMECR1_N"/>
</dbReference>
<dbReference type="KEGG" id="rain:Rai3103_06890"/>
<dbReference type="PANTHER" id="PTHR13016:SF0">
    <property type="entry name" value="AMME SYNDROME CANDIDATE GENE 1 PROTEIN"/>
    <property type="match status" value="1"/>
</dbReference>
<evidence type="ECO:0000313" key="2">
    <source>
        <dbReference type="EMBL" id="QGF23437.1"/>
    </source>
</evidence>
<feature type="domain" description="AMMECR1" evidence="1">
    <location>
        <begin position="8"/>
        <end position="204"/>
    </location>
</feature>
<name>A0A5Q2FCG3_9ACTN</name>
<keyword evidence="3" id="KW-1185">Reference proteome</keyword>
<protein>
    <submittedName>
        <fullName evidence="2">AmmeMemoRadiSam system protein A</fullName>
    </submittedName>
</protein>